<sequence>MGVVMKLRGLSELGQGRWEYRRRVPEAAKAALGKGEWKRVIKARSDADLMRRYALVEAEFEREVAAAKAPRKKLTPRAAWEEALREADEVASGVVGLDGDDAREVAAESLASLGRSPLVVQALMDPQRSPPALTLEDAREVYVKEKLGGGVGPEHRSTIVRLERVMRLAAEAGLPASTALSDLTREHARKVRDHMLSREKLGGQGRVAPASVKRELGLLRTVVSYGSRELGLLDLVNPFDRLPIEGLSAATGARVAAREKVDPLPAKVASAMRSKLTGDLHLIWRILAGTGCRLGEVTGLRVEDVVLDGPTPHVRIRWHEGRRLKTLSSIRSVPLLGDALEAAQAAVKAAEGSAYLFPRYARERGPDAASAALMKHLRGFTTDKRHKVHSLRHGMKDRMRKAGVDKVSQDIVLGHAPTNIGETYGGEEGLLAVALRALQAVAVYEE</sequence>
<comment type="caution">
    <text evidence="4">The sequence shown here is derived from an EMBL/GenBank/DDBJ whole genome shotgun (WGS) entry which is preliminary data.</text>
</comment>
<evidence type="ECO:0000259" key="3">
    <source>
        <dbReference type="PROSITE" id="PS51898"/>
    </source>
</evidence>
<feature type="domain" description="Tyr recombinase" evidence="3">
    <location>
        <begin position="259"/>
        <end position="440"/>
    </location>
</feature>
<dbReference type="InterPro" id="IPR011010">
    <property type="entry name" value="DNA_brk_join_enz"/>
</dbReference>
<dbReference type="Proteomes" id="UP001193035">
    <property type="component" value="Unassembled WGS sequence"/>
</dbReference>
<dbReference type="InterPro" id="IPR002104">
    <property type="entry name" value="Integrase_catalytic"/>
</dbReference>
<keyword evidence="1" id="KW-0229">DNA integration</keyword>
<dbReference type="PROSITE" id="PS51898">
    <property type="entry name" value="TYR_RECOMBINASE"/>
    <property type="match status" value="1"/>
</dbReference>
<dbReference type="SUPFAM" id="SSF56349">
    <property type="entry name" value="DNA breaking-rejoining enzymes"/>
    <property type="match status" value="1"/>
</dbReference>
<dbReference type="EMBL" id="VCPD01000006">
    <property type="protein sequence ID" value="TMV05515.1"/>
    <property type="molecule type" value="Genomic_DNA"/>
</dbReference>
<evidence type="ECO:0000256" key="2">
    <source>
        <dbReference type="ARBA" id="ARBA00023172"/>
    </source>
</evidence>
<protein>
    <submittedName>
        <fullName evidence="4">Integrase</fullName>
    </submittedName>
</protein>
<organism evidence="4 5">
    <name type="scientific">Ruegeria sediminis</name>
    <dbReference type="NCBI Taxonomy" id="2583820"/>
    <lineage>
        <taxon>Bacteria</taxon>
        <taxon>Pseudomonadati</taxon>
        <taxon>Pseudomonadota</taxon>
        <taxon>Alphaproteobacteria</taxon>
        <taxon>Rhodobacterales</taxon>
        <taxon>Roseobacteraceae</taxon>
        <taxon>Ruegeria</taxon>
    </lineage>
</organism>
<name>A0ABY2WUZ2_9RHOB</name>
<accession>A0ABY2WUZ2</accession>
<dbReference type="Pfam" id="PF00589">
    <property type="entry name" value="Phage_integrase"/>
    <property type="match status" value="1"/>
</dbReference>
<keyword evidence="5" id="KW-1185">Reference proteome</keyword>
<proteinExistence type="predicted"/>
<evidence type="ECO:0000313" key="4">
    <source>
        <dbReference type="EMBL" id="TMV05515.1"/>
    </source>
</evidence>
<gene>
    <name evidence="4" type="ORF">FGK63_15825</name>
</gene>
<dbReference type="Gene3D" id="1.10.443.10">
    <property type="entry name" value="Intergrase catalytic core"/>
    <property type="match status" value="1"/>
</dbReference>
<keyword evidence="2" id="KW-0233">DNA recombination</keyword>
<evidence type="ECO:0000256" key="1">
    <source>
        <dbReference type="ARBA" id="ARBA00022908"/>
    </source>
</evidence>
<dbReference type="InterPro" id="IPR050090">
    <property type="entry name" value="Tyrosine_recombinase_XerCD"/>
</dbReference>
<reference evidence="4 5" key="1">
    <citation type="submission" date="2019-05" db="EMBL/GenBank/DDBJ databases">
        <title>Ruegeria sp. nov., isolated from tidal flat.</title>
        <authorList>
            <person name="Kim W."/>
        </authorList>
    </citation>
    <scope>NUCLEOTIDE SEQUENCE [LARGE SCALE GENOMIC DNA]</scope>
    <source>
        <strain evidence="4 5">CAU 1488</strain>
    </source>
</reference>
<dbReference type="InterPro" id="IPR013762">
    <property type="entry name" value="Integrase-like_cat_sf"/>
</dbReference>
<evidence type="ECO:0000313" key="5">
    <source>
        <dbReference type="Proteomes" id="UP001193035"/>
    </source>
</evidence>
<dbReference type="RefSeq" id="WP_138844013.1">
    <property type="nucleotide sequence ID" value="NZ_VCPD01000006.1"/>
</dbReference>
<dbReference type="PANTHER" id="PTHR30349">
    <property type="entry name" value="PHAGE INTEGRASE-RELATED"/>
    <property type="match status" value="1"/>
</dbReference>